<dbReference type="HOGENOM" id="CLU_001265_0_6_1"/>
<dbReference type="SUPFAM" id="SSF103473">
    <property type="entry name" value="MFS general substrate transporter"/>
    <property type="match status" value="1"/>
</dbReference>
<dbReference type="PROSITE" id="PS50850">
    <property type="entry name" value="MFS"/>
    <property type="match status" value="1"/>
</dbReference>
<dbReference type="OrthoDB" id="2250022at2759"/>
<feature type="transmembrane region" description="Helical" evidence="6">
    <location>
        <begin position="474"/>
        <end position="497"/>
    </location>
</feature>
<feature type="transmembrane region" description="Helical" evidence="6">
    <location>
        <begin position="388"/>
        <end position="408"/>
    </location>
</feature>
<comment type="subcellular location">
    <subcellularLocation>
        <location evidence="1">Membrane</location>
        <topology evidence="1">Multi-pass membrane protein</topology>
    </subcellularLocation>
</comment>
<feature type="transmembrane region" description="Helical" evidence="6">
    <location>
        <begin position="215"/>
        <end position="236"/>
    </location>
</feature>
<dbReference type="eggNOG" id="KOG2533">
    <property type="taxonomic scope" value="Eukaryota"/>
</dbReference>
<evidence type="ECO:0000313" key="9">
    <source>
        <dbReference type="Proteomes" id="UP000030651"/>
    </source>
</evidence>
<evidence type="ECO:0000259" key="7">
    <source>
        <dbReference type="PROSITE" id="PS50850"/>
    </source>
</evidence>
<feature type="transmembrane region" description="Helical" evidence="6">
    <location>
        <begin position="154"/>
        <end position="174"/>
    </location>
</feature>
<dbReference type="InterPro" id="IPR011701">
    <property type="entry name" value="MFS"/>
</dbReference>
<feature type="domain" description="Major facilitator superfamily (MFS) profile" evidence="7">
    <location>
        <begin position="80"/>
        <end position="503"/>
    </location>
</feature>
<feature type="transmembrane region" description="Helical" evidence="6">
    <location>
        <begin position="414"/>
        <end position="435"/>
    </location>
</feature>
<evidence type="ECO:0000256" key="5">
    <source>
        <dbReference type="ARBA" id="ARBA00023136"/>
    </source>
</evidence>
<feature type="transmembrane region" description="Helical" evidence="6">
    <location>
        <begin position="248"/>
        <end position="270"/>
    </location>
</feature>
<dbReference type="Proteomes" id="UP000030651">
    <property type="component" value="Unassembled WGS sequence"/>
</dbReference>
<name>W3X171_PESFW</name>
<evidence type="ECO:0000256" key="2">
    <source>
        <dbReference type="ARBA" id="ARBA00022448"/>
    </source>
</evidence>
<proteinExistence type="predicted"/>
<evidence type="ECO:0000256" key="4">
    <source>
        <dbReference type="ARBA" id="ARBA00022989"/>
    </source>
</evidence>
<feature type="transmembrane region" description="Helical" evidence="6">
    <location>
        <begin position="324"/>
        <end position="343"/>
    </location>
</feature>
<sequence length="524" mass="57836">MTTNVRYAVSKPARTLNEQYMMPSENDSGSTKMQTQHTDHCETVPKAKANETNCINDGPILDDHWHAVSRSLVRKLDLTLMPMIWVLYLFNYLDRNSISSANLNSIKEDLSLSGEDFNTVVSILNVGQHILILNSYMAMQILSNMILTRVRPSLYIPLWACAWSIVSASTGAVQNFGQLITVRCLLGIAEAPFFPGVYYLLSCWYTRKELGLRMAFMYTGLIVAIAFSGLIAAGVFSRLDHALGLAGWRWLYIIVGSVNFLLAVASMFLLPDFPEAATGSQRWLLSEEEQKVALERIAADSVTQESNRSLLYGLRLAVSDRRTWAFVMLLLCNHAAFGFSYFFPSIVKGFGFGSTIVTLLCTSPPYLVGAVMSVVVSWSSDSRGERGYHIAVPAYIAAAGFIVSVATLNGPTRYAASFLYVSGCYAANGLIYGWAANVLNQTPEKKAVATSMLNVLAQLGNIISPYFFREQDEPRYLLAMFLLIGFSAASGCISLGLKWDLRRANRLITDAAVATGQQPRFFAT</sequence>
<feature type="transmembrane region" description="Helical" evidence="6">
    <location>
        <begin position="447"/>
        <end position="468"/>
    </location>
</feature>
<dbReference type="InParanoid" id="W3X171"/>
<protein>
    <recommendedName>
        <fullName evidence="7">Major facilitator superfamily (MFS) profile domain-containing protein</fullName>
    </recommendedName>
</protein>
<dbReference type="AlphaFoldDB" id="W3X171"/>
<keyword evidence="2" id="KW-0813">Transport</keyword>
<organism evidence="8 9">
    <name type="scientific">Pestalotiopsis fici (strain W106-1 / CGMCC3.15140)</name>
    <dbReference type="NCBI Taxonomy" id="1229662"/>
    <lineage>
        <taxon>Eukaryota</taxon>
        <taxon>Fungi</taxon>
        <taxon>Dikarya</taxon>
        <taxon>Ascomycota</taxon>
        <taxon>Pezizomycotina</taxon>
        <taxon>Sordariomycetes</taxon>
        <taxon>Xylariomycetidae</taxon>
        <taxon>Amphisphaeriales</taxon>
        <taxon>Sporocadaceae</taxon>
        <taxon>Pestalotiopsis</taxon>
    </lineage>
</organism>
<dbReference type="FunFam" id="1.20.1250.20:FF:000013">
    <property type="entry name" value="MFS general substrate transporter"/>
    <property type="match status" value="1"/>
</dbReference>
<gene>
    <name evidence="8" type="ORF">PFICI_09602</name>
</gene>
<reference evidence="9" key="1">
    <citation type="journal article" date="2015" name="BMC Genomics">
        <title>Genomic and transcriptomic analysis of the endophytic fungus Pestalotiopsis fici reveals its lifestyle and high potential for synthesis of natural products.</title>
        <authorList>
            <person name="Wang X."/>
            <person name="Zhang X."/>
            <person name="Liu L."/>
            <person name="Xiang M."/>
            <person name="Wang W."/>
            <person name="Sun X."/>
            <person name="Che Y."/>
            <person name="Guo L."/>
            <person name="Liu G."/>
            <person name="Guo L."/>
            <person name="Wang C."/>
            <person name="Yin W.B."/>
            <person name="Stadler M."/>
            <person name="Zhang X."/>
            <person name="Liu X."/>
        </authorList>
    </citation>
    <scope>NUCLEOTIDE SEQUENCE [LARGE SCALE GENOMIC DNA]</scope>
    <source>
        <strain evidence="9">W106-1 / CGMCC3.15140</strain>
    </source>
</reference>
<keyword evidence="4 6" id="KW-1133">Transmembrane helix</keyword>
<dbReference type="Gene3D" id="1.20.1250.20">
    <property type="entry name" value="MFS general substrate transporter like domains"/>
    <property type="match status" value="2"/>
</dbReference>
<dbReference type="KEGG" id="pfy:PFICI_09602"/>
<keyword evidence="5 6" id="KW-0472">Membrane</keyword>
<keyword evidence="9" id="KW-1185">Reference proteome</keyword>
<dbReference type="RefSeq" id="XP_007836374.1">
    <property type="nucleotide sequence ID" value="XM_007838183.1"/>
</dbReference>
<evidence type="ECO:0000256" key="6">
    <source>
        <dbReference type="SAM" id="Phobius"/>
    </source>
</evidence>
<dbReference type="Pfam" id="PF07690">
    <property type="entry name" value="MFS_1"/>
    <property type="match status" value="1"/>
</dbReference>
<dbReference type="GeneID" id="19274615"/>
<dbReference type="FunFam" id="1.20.1250.20:FF:000057">
    <property type="entry name" value="MFS general substrate transporter"/>
    <property type="match status" value="1"/>
</dbReference>
<dbReference type="GO" id="GO:0016020">
    <property type="term" value="C:membrane"/>
    <property type="evidence" value="ECO:0007669"/>
    <property type="project" value="UniProtKB-SubCell"/>
</dbReference>
<feature type="transmembrane region" description="Helical" evidence="6">
    <location>
        <begin position="180"/>
        <end position="203"/>
    </location>
</feature>
<dbReference type="InterPro" id="IPR036259">
    <property type="entry name" value="MFS_trans_sf"/>
</dbReference>
<dbReference type="EMBL" id="KI912114">
    <property type="protein sequence ID" value="ETS79749.1"/>
    <property type="molecule type" value="Genomic_DNA"/>
</dbReference>
<evidence type="ECO:0000256" key="3">
    <source>
        <dbReference type="ARBA" id="ARBA00022692"/>
    </source>
</evidence>
<dbReference type="InterPro" id="IPR020846">
    <property type="entry name" value="MFS_dom"/>
</dbReference>
<dbReference type="GO" id="GO:0022857">
    <property type="term" value="F:transmembrane transporter activity"/>
    <property type="evidence" value="ECO:0007669"/>
    <property type="project" value="InterPro"/>
</dbReference>
<keyword evidence="3 6" id="KW-0812">Transmembrane</keyword>
<feature type="transmembrane region" description="Helical" evidence="6">
    <location>
        <begin position="349"/>
        <end position="376"/>
    </location>
</feature>
<evidence type="ECO:0000256" key="1">
    <source>
        <dbReference type="ARBA" id="ARBA00004141"/>
    </source>
</evidence>
<dbReference type="OMA" id="ICNHAAY"/>
<accession>W3X171</accession>
<evidence type="ECO:0000313" key="8">
    <source>
        <dbReference type="EMBL" id="ETS79749.1"/>
    </source>
</evidence>
<dbReference type="PANTHER" id="PTHR43791:SF62">
    <property type="entry name" value="MAJOR FACILITATOR SUPERFAMILY (MFS) PROFILE DOMAIN-CONTAINING PROTEIN"/>
    <property type="match status" value="1"/>
</dbReference>
<dbReference type="PANTHER" id="PTHR43791">
    <property type="entry name" value="PERMEASE-RELATED"/>
    <property type="match status" value="1"/>
</dbReference>